<accession>A0AAW0J9T3</accession>
<comment type="caution">
    <text evidence="2">The sequence shown here is derived from an EMBL/GenBank/DDBJ whole genome shotgun (WGS) entry which is preliminary data.</text>
</comment>
<dbReference type="InterPro" id="IPR011051">
    <property type="entry name" value="RmlC_Cupin_sf"/>
</dbReference>
<keyword evidence="3" id="KW-1185">Reference proteome</keyword>
<sequence>VTVSLVLYFLAAPTHTKNLKNSSKDRIHFYLAGNPEDEFQQQGRSPRGSRRHQQEQGQGRCEGQGKNFFSGFSTKDLAEVFYVNEDTIRNLQGLQLKTGAT</sequence>
<dbReference type="InterPro" id="IPR014710">
    <property type="entry name" value="RmlC-like_jellyroll"/>
</dbReference>
<feature type="non-terminal residue" evidence="2">
    <location>
        <position position="1"/>
    </location>
</feature>
<dbReference type="SUPFAM" id="SSF51182">
    <property type="entry name" value="RmlC-like cupins"/>
    <property type="match status" value="1"/>
</dbReference>
<gene>
    <name evidence="2" type="ORF">CFP56_035334</name>
</gene>
<evidence type="ECO:0000256" key="1">
    <source>
        <dbReference type="SAM" id="MobiDB-lite"/>
    </source>
</evidence>
<dbReference type="EMBL" id="PKMF04000627">
    <property type="protein sequence ID" value="KAK7823594.1"/>
    <property type="molecule type" value="Genomic_DNA"/>
</dbReference>
<name>A0AAW0J9T3_QUESU</name>
<feature type="region of interest" description="Disordered" evidence="1">
    <location>
        <begin position="33"/>
        <end position="66"/>
    </location>
</feature>
<dbReference type="Gene3D" id="2.60.120.10">
    <property type="entry name" value="Jelly Rolls"/>
    <property type="match status" value="1"/>
</dbReference>
<proteinExistence type="predicted"/>
<feature type="compositionally biased region" description="Low complexity" evidence="1">
    <location>
        <begin position="55"/>
        <end position="65"/>
    </location>
</feature>
<protein>
    <submittedName>
        <fullName evidence="2">Uncharacterized protein</fullName>
    </submittedName>
</protein>
<dbReference type="Proteomes" id="UP000237347">
    <property type="component" value="Unassembled WGS sequence"/>
</dbReference>
<reference evidence="2 3" key="1">
    <citation type="journal article" date="2018" name="Sci. Data">
        <title>The draft genome sequence of cork oak.</title>
        <authorList>
            <person name="Ramos A.M."/>
            <person name="Usie A."/>
            <person name="Barbosa P."/>
            <person name="Barros P.M."/>
            <person name="Capote T."/>
            <person name="Chaves I."/>
            <person name="Simoes F."/>
            <person name="Abreu I."/>
            <person name="Carrasquinho I."/>
            <person name="Faro C."/>
            <person name="Guimaraes J.B."/>
            <person name="Mendonca D."/>
            <person name="Nobrega F."/>
            <person name="Rodrigues L."/>
            <person name="Saibo N.J.M."/>
            <person name="Varela M.C."/>
            <person name="Egas C."/>
            <person name="Matos J."/>
            <person name="Miguel C.M."/>
            <person name="Oliveira M.M."/>
            <person name="Ricardo C.P."/>
            <person name="Goncalves S."/>
        </authorList>
    </citation>
    <scope>NUCLEOTIDE SEQUENCE [LARGE SCALE GENOMIC DNA]</scope>
    <source>
        <strain evidence="3">cv. HL8</strain>
    </source>
</reference>
<dbReference type="AlphaFoldDB" id="A0AAW0J9T3"/>
<organism evidence="2 3">
    <name type="scientific">Quercus suber</name>
    <name type="common">Cork oak</name>
    <dbReference type="NCBI Taxonomy" id="58331"/>
    <lineage>
        <taxon>Eukaryota</taxon>
        <taxon>Viridiplantae</taxon>
        <taxon>Streptophyta</taxon>
        <taxon>Embryophyta</taxon>
        <taxon>Tracheophyta</taxon>
        <taxon>Spermatophyta</taxon>
        <taxon>Magnoliopsida</taxon>
        <taxon>eudicotyledons</taxon>
        <taxon>Gunneridae</taxon>
        <taxon>Pentapetalae</taxon>
        <taxon>rosids</taxon>
        <taxon>fabids</taxon>
        <taxon>Fagales</taxon>
        <taxon>Fagaceae</taxon>
        <taxon>Quercus</taxon>
    </lineage>
</organism>
<evidence type="ECO:0000313" key="3">
    <source>
        <dbReference type="Proteomes" id="UP000237347"/>
    </source>
</evidence>
<evidence type="ECO:0000313" key="2">
    <source>
        <dbReference type="EMBL" id="KAK7823594.1"/>
    </source>
</evidence>